<dbReference type="InterPro" id="IPR005372">
    <property type="entry name" value="UPF0182"/>
</dbReference>
<feature type="transmembrane region" description="Helical" evidence="5">
    <location>
        <begin position="242"/>
        <end position="262"/>
    </location>
</feature>
<comment type="similarity">
    <text evidence="5">Belongs to the UPF0182 family.</text>
</comment>
<name>F2KRT3_ARCVS</name>
<evidence type="ECO:0000256" key="1">
    <source>
        <dbReference type="ARBA" id="ARBA00022475"/>
    </source>
</evidence>
<proteinExistence type="inferred from homology"/>
<keyword evidence="1 5" id="KW-1003">Cell membrane</keyword>
<feature type="transmembrane region" description="Helical" evidence="5">
    <location>
        <begin position="60"/>
        <end position="80"/>
    </location>
</feature>
<dbReference type="HAMAP" id="MF_01600">
    <property type="entry name" value="UPF0182"/>
    <property type="match status" value="1"/>
</dbReference>
<gene>
    <name evidence="6" type="ordered locus">Arcve_1954</name>
</gene>
<dbReference type="PANTHER" id="PTHR39344:SF1">
    <property type="entry name" value="UPF0182 PROTEIN SLL1060"/>
    <property type="match status" value="1"/>
</dbReference>
<dbReference type="HOGENOM" id="CLU_007733_0_0_2"/>
<dbReference type="AlphaFoldDB" id="F2KRT3"/>
<dbReference type="EMBL" id="CP002588">
    <property type="protein sequence ID" value="AEA47947.1"/>
    <property type="molecule type" value="Genomic_DNA"/>
</dbReference>
<keyword evidence="7" id="KW-1185">Reference proteome</keyword>
<dbReference type="STRING" id="693661.Arcve_1954"/>
<keyword evidence="3 5" id="KW-1133">Transmembrane helix</keyword>
<evidence type="ECO:0000256" key="2">
    <source>
        <dbReference type="ARBA" id="ARBA00022692"/>
    </source>
</evidence>
<feature type="transmembrane region" description="Helical" evidence="5">
    <location>
        <begin position="150"/>
        <end position="175"/>
    </location>
</feature>
<evidence type="ECO:0000313" key="6">
    <source>
        <dbReference type="EMBL" id="AEA47947.1"/>
    </source>
</evidence>
<keyword evidence="4 5" id="KW-0472">Membrane</keyword>
<accession>F2KRT3</accession>
<evidence type="ECO:0000256" key="5">
    <source>
        <dbReference type="HAMAP-Rule" id="MF_01600"/>
    </source>
</evidence>
<feature type="transmembrane region" description="Helical" evidence="5">
    <location>
        <begin position="195"/>
        <end position="215"/>
    </location>
</feature>
<organism evidence="6 7">
    <name type="scientific">Archaeoglobus veneficus (strain DSM 11195 / SNP6)</name>
    <dbReference type="NCBI Taxonomy" id="693661"/>
    <lineage>
        <taxon>Archaea</taxon>
        <taxon>Methanobacteriati</taxon>
        <taxon>Methanobacteriota</taxon>
        <taxon>Archaeoglobi</taxon>
        <taxon>Archaeoglobales</taxon>
        <taxon>Archaeoglobaceae</taxon>
        <taxon>Archaeoglobus</taxon>
    </lineage>
</organism>
<evidence type="ECO:0000256" key="4">
    <source>
        <dbReference type="ARBA" id="ARBA00023136"/>
    </source>
</evidence>
<feature type="transmembrane region" description="Helical" evidence="5">
    <location>
        <begin position="21"/>
        <end position="40"/>
    </location>
</feature>
<evidence type="ECO:0000313" key="7">
    <source>
        <dbReference type="Proteomes" id="UP000008136"/>
    </source>
</evidence>
<dbReference type="Proteomes" id="UP000008136">
    <property type="component" value="Chromosome"/>
</dbReference>
<dbReference type="PANTHER" id="PTHR39344">
    <property type="entry name" value="UPF0182 PROTEIN SLL1060"/>
    <property type="match status" value="1"/>
</dbReference>
<dbReference type="KEGG" id="ave:Arcve_1954"/>
<sequence length="886" mass="101879">MVKDKPKKMKKRFEATVDRKIVLFLIIVALLVSLSIALHLYTELLWFESLNLDSVFMAMLYYKVVLFAVFFVVAFALLSLNRFALQKASYEFGEPLKLPFWVDLSLALLVALLFSRLWLQYVYFTNSVDFNLKDPIFGLDVSFYVFKLPFIQTVLSFSLSLLILAILISAAYYAFIFRWVKSFDELKDVFPQTGYVHISLLLSGIFILIAAYFYFARFDLLTSPHGAVMGAGYTDVHVRLPAMGLIAALSLLFAGISVYFGFRRNIDAISALFIVLAVVIVLSIVAVPAAVQKLKVEPNELVKEEEYIRYGIDFTRFAYGLDVKKMYYSAENNLSVDTIERNRGTIDNIRIWDHRPLLSVYRQMQQIRTYYFINDVDVDRYYIDGRYTQLMITARELSTDLLSPRAQTWLNKHLIFTHGYGVVASPVNSITREGLPDLIVEDIPPKGKIAIERPEIYYGELTTDYVIVKTKQKEFDYPLGEGNILTTYNGSGGVKLDSYFKKLMYSIKFGDVKFLLSDYITTESSLMYHRNIIDRVSTIAPFLVYDKDPYIAVIDGKQYWIIDSYTTLDKFPYSAKYPTFNYVRNPVKVFVDTYNGTLKFYVIQEEPVIKVLMKAFPDLFISADKMSEEERAHIRYPVDLFEVQAHIYATFHMDDAKTFYNREDVWVIPQEILEDERIEMEPYYVILTLPESSEPEFLLMLPFTPKGRDNIIAWLAARCDEEYGELRLYEFPKGQLIYGPMQIEAKIDQDPDISKLFTLWGQVGSKVIRGNLLVIPIENSILYIEPIYLRAVNAQIPELRGVIVVYKDMLAMRPTLDEALIAVFGEEEVKPEVIEDESVQDLARLSIDLYNLAMEEAKAGNWSGFGEAIERLGDVLTKLNQTAGVS</sequence>
<feature type="transmembrane region" description="Helical" evidence="5">
    <location>
        <begin position="100"/>
        <end position="119"/>
    </location>
</feature>
<reference evidence="6 7" key="1">
    <citation type="submission" date="2011-03" db="EMBL/GenBank/DDBJ databases">
        <title>The complete genome of Archaeoglobus veneficus SNP6.</title>
        <authorList>
            <consortium name="US DOE Joint Genome Institute (JGI-PGF)"/>
            <person name="Lucas S."/>
            <person name="Copeland A."/>
            <person name="Lapidus A."/>
            <person name="Bruce D."/>
            <person name="Goodwin L."/>
            <person name="Pitluck S."/>
            <person name="Kyrpides N."/>
            <person name="Mavromatis K."/>
            <person name="Pagani I."/>
            <person name="Ivanova N."/>
            <person name="Mikhailova N."/>
            <person name="Lu M."/>
            <person name="Detter J.C."/>
            <person name="Tapia R."/>
            <person name="Han C."/>
            <person name="Land M."/>
            <person name="Hauser L."/>
            <person name="Markowitz V."/>
            <person name="Cheng J.-F."/>
            <person name="Hugenholtz P."/>
            <person name="Woyke T."/>
            <person name="Wu D."/>
            <person name="Spring S."/>
            <person name="Brambilla E."/>
            <person name="Klenk H.-P."/>
            <person name="Eisen J.A."/>
        </authorList>
    </citation>
    <scope>NUCLEOTIDE SEQUENCE [LARGE SCALE GENOMIC DNA]</scope>
    <source>
        <strain>SNP6</strain>
    </source>
</reference>
<feature type="transmembrane region" description="Helical" evidence="5">
    <location>
        <begin position="269"/>
        <end position="291"/>
    </location>
</feature>
<dbReference type="eggNOG" id="arCOG06128">
    <property type="taxonomic scope" value="Archaea"/>
</dbReference>
<protein>
    <recommendedName>
        <fullName evidence="5">UPF0182 protein Arcve_1954</fullName>
    </recommendedName>
</protein>
<dbReference type="GO" id="GO:0005886">
    <property type="term" value="C:plasma membrane"/>
    <property type="evidence" value="ECO:0007669"/>
    <property type="project" value="UniProtKB-SubCell"/>
</dbReference>
<comment type="subcellular location">
    <subcellularLocation>
        <location evidence="5">Cell membrane</location>
        <topology evidence="5">Multi-pass membrane protein</topology>
    </subcellularLocation>
</comment>
<evidence type="ECO:0000256" key="3">
    <source>
        <dbReference type="ARBA" id="ARBA00022989"/>
    </source>
</evidence>
<dbReference type="Pfam" id="PF03699">
    <property type="entry name" value="UPF0182"/>
    <property type="match status" value="1"/>
</dbReference>
<dbReference type="GO" id="GO:0005576">
    <property type="term" value="C:extracellular region"/>
    <property type="evidence" value="ECO:0007669"/>
    <property type="project" value="TreeGrafter"/>
</dbReference>
<keyword evidence="2 5" id="KW-0812">Transmembrane</keyword>